<dbReference type="Gene3D" id="3.30.70.100">
    <property type="match status" value="1"/>
</dbReference>
<evidence type="ECO:0000256" key="6">
    <source>
        <dbReference type="ARBA" id="ARBA00022840"/>
    </source>
</evidence>
<evidence type="ECO:0000313" key="12">
    <source>
        <dbReference type="EMBL" id="KPL75665.1"/>
    </source>
</evidence>
<feature type="transmembrane region" description="Helical" evidence="10">
    <location>
        <begin position="150"/>
        <end position="178"/>
    </location>
</feature>
<accession>A0A0P6X0D3</accession>
<protein>
    <recommendedName>
        <fullName evidence="11">HMA domain-containing protein</fullName>
    </recommendedName>
</protein>
<dbReference type="InterPro" id="IPR018303">
    <property type="entry name" value="ATPase_P-typ_P_site"/>
</dbReference>
<dbReference type="Pfam" id="PF00702">
    <property type="entry name" value="Hydrolase"/>
    <property type="match status" value="1"/>
</dbReference>
<keyword evidence="10" id="KW-1003">Cell membrane</keyword>
<dbReference type="EMBL" id="LGCM01000065">
    <property type="protein sequence ID" value="KPL75665.1"/>
    <property type="molecule type" value="Genomic_DNA"/>
</dbReference>
<dbReference type="SUPFAM" id="SSF55008">
    <property type="entry name" value="HMA, heavy metal-associated domain"/>
    <property type="match status" value="1"/>
</dbReference>
<keyword evidence="3 10" id="KW-0812">Transmembrane</keyword>
<evidence type="ECO:0000256" key="7">
    <source>
        <dbReference type="ARBA" id="ARBA00022967"/>
    </source>
</evidence>
<evidence type="ECO:0000256" key="4">
    <source>
        <dbReference type="ARBA" id="ARBA00022723"/>
    </source>
</evidence>
<dbReference type="SFLD" id="SFLDF00027">
    <property type="entry name" value="p-type_atpase"/>
    <property type="match status" value="1"/>
</dbReference>
<dbReference type="SUPFAM" id="SSF56784">
    <property type="entry name" value="HAD-like"/>
    <property type="match status" value="1"/>
</dbReference>
<dbReference type="Gene3D" id="2.70.150.10">
    <property type="entry name" value="Calcium-transporting ATPase, cytoplasmic transduction domain A"/>
    <property type="match status" value="1"/>
</dbReference>
<dbReference type="NCBIfam" id="TIGR01525">
    <property type="entry name" value="ATPase-IB_hvy"/>
    <property type="match status" value="1"/>
</dbReference>
<reference evidence="12 13" key="1">
    <citation type="submission" date="2015-07" db="EMBL/GenBank/DDBJ databases">
        <title>Genome sequence of Levilinea saccharolytica DSM 16555.</title>
        <authorList>
            <person name="Hemp J."/>
            <person name="Ward L.M."/>
            <person name="Pace L.A."/>
            <person name="Fischer W.W."/>
        </authorList>
    </citation>
    <scope>NUCLEOTIDE SEQUENCE [LARGE SCALE GENOMIC DNA]</scope>
    <source>
        <strain evidence="12 13">KIBI-1</strain>
    </source>
</reference>
<dbReference type="SUPFAM" id="SSF81653">
    <property type="entry name" value="Calcium ATPase, transduction domain A"/>
    <property type="match status" value="1"/>
</dbReference>
<dbReference type="NCBIfam" id="TIGR01494">
    <property type="entry name" value="ATPase_P-type"/>
    <property type="match status" value="2"/>
</dbReference>
<dbReference type="InterPro" id="IPR051014">
    <property type="entry name" value="Cation_Transport_ATPase_IB"/>
</dbReference>
<dbReference type="InterPro" id="IPR023214">
    <property type="entry name" value="HAD_sf"/>
</dbReference>
<dbReference type="PRINTS" id="PR00941">
    <property type="entry name" value="CDATPASE"/>
</dbReference>
<dbReference type="PROSITE" id="PS00154">
    <property type="entry name" value="ATPASE_E1_E2"/>
    <property type="match status" value="1"/>
</dbReference>
<dbReference type="GO" id="GO:0005524">
    <property type="term" value="F:ATP binding"/>
    <property type="evidence" value="ECO:0007669"/>
    <property type="project" value="UniProtKB-UniRule"/>
</dbReference>
<dbReference type="InterPro" id="IPR044492">
    <property type="entry name" value="P_typ_ATPase_HD_dom"/>
</dbReference>
<evidence type="ECO:0000256" key="3">
    <source>
        <dbReference type="ARBA" id="ARBA00022692"/>
    </source>
</evidence>
<dbReference type="GO" id="GO:0016887">
    <property type="term" value="F:ATP hydrolysis activity"/>
    <property type="evidence" value="ECO:0007669"/>
    <property type="project" value="InterPro"/>
</dbReference>
<feature type="transmembrane region" description="Helical" evidence="10">
    <location>
        <begin position="349"/>
        <end position="374"/>
    </location>
</feature>
<dbReference type="InterPro" id="IPR023299">
    <property type="entry name" value="ATPase_P-typ_cyto_dom_N"/>
</dbReference>
<dbReference type="GO" id="GO:0019829">
    <property type="term" value="F:ATPase-coupled monoatomic cation transmembrane transporter activity"/>
    <property type="evidence" value="ECO:0007669"/>
    <property type="project" value="InterPro"/>
</dbReference>
<dbReference type="SFLD" id="SFLDS00003">
    <property type="entry name" value="Haloacid_Dehalogenase"/>
    <property type="match status" value="1"/>
</dbReference>
<dbReference type="InterPro" id="IPR036412">
    <property type="entry name" value="HAD-like_sf"/>
</dbReference>
<comment type="caution">
    <text evidence="12">The sequence shown here is derived from an EMBL/GenBank/DDBJ whole genome shotgun (WGS) entry which is preliminary data.</text>
</comment>
<sequence>MSKQTFQITGLHCADCVTTVENGVRQVPGVQAVQLNFADQTLSVEGDAEAQAVAARVTALGYGVQTTPAPAAAGRMGLAAFLLSSRVTRLALVGGGLLLAGWLLGLAGAPRALTVVLQIAALGLAGWPVARSGVVNLVVNRDFNINLLTTLAALGAVWIGELGEAATLIFLFAISEALEEYNADRARRVLGELSQLAPDTALRLRGTETEKVPAAALQPGDRVLVQPGERIPADGVVALGESEVNQAPITGESRLVEKGVGDEVFAGTLNGSGALHVQVSRTAGESTLSRIVKTVSEAQALRAPSQRMVDRFARVYTPAVTVLALLVAALPPLLWGAPFFDLADGTRGWLYRALTLLVISCPCALVISTPVTVLSALSAAARRGVLVKGGAFLEALARVRLFAFDKTGTLTYGRPQVTQARAVDCEGSADCARCGEVLALACALERSSAHPLAQAVVAAAETRGLAQAYAAAEGVTAMAGLGLRGQVNGATAVIGSHRLFDAHYPHPPALCDWVLSAEAAGETAMLVSDGQAVRGVITASDQIRPEAAGVAAALHALGLHTAVLTGDNPAAAQRSAAAAGIETVRAGLLPEEKLGALRELQAAFGPAAMVGDGINDTPALAAASVGVAMGGAGSAQALETADIVLMADSLEQLPFVTRLAHFTLRLIRQNIAFSLLTKLGLMGVALLGWAPMWLAVVGDMGISLAVTANGMRAVRFESQKSV</sequence>
<dbReference type="SUPFAM" id="SSF81665">
    <property type="entry name" value="Calcium ATPase, transmembrane domain M"/>
    <property type="match status" value="1"/>
</dbReference>
<dbReference type="GO" id="GO:0015086">
    <property type="term" value="F:cadmium ion transmembrane transporter activity"/>
    <property type="evidence" value="ECO:0007669"/>
    <property type="project" value="TreeGrafter"/>
</dbReference>
<evidence type="ECO:0000259" key="11">
    <source>
        <dbReference type="PROSITE" id="PS50846"/>
    </source>
</evidence>
<name>A0A0P6X0D3_9CHLR</name>
<evidence type="ECO:0000256" key="5">
    <source>
        <dbReference type="ARBA" id="ARBA00022741"/>
    </source>
</evidence>
<dbReference type="FunFam" id="2.70.150.10:FF:000002">
    <property type="entry name" value="Copper-transporting ATPase 1, putative"/>
    <property type="match status" value="1"/>
</dbReference>
<comment type="similarity">
    <text evidence="2 10">Belongs to the cation transport ATPase (P-type) (TC 3.A.3) family. Type IB subfamily.</text>
</comment>
<feature type="domain" description="HMA" evidence="11">
    <location>
        <begin position="2"/>
        <end position="65"/>
    </location>
</feature>
<dbReference type="Gene3D" id="3.40.1110.10">
    <property type="entry name" value="Calcium-transporting ATPase, cytoplasmic domain N"/>
    <property type="match status" value="1"/>
</dbReference>
<dbReference type="RefSeq" id="WP_062417106.1">
    <property type="nucleotide sequence ID" value="NZ_DF967974.1"/>
</dbReference>
<dbReference type="PATRIC" id="fig|229921.5.peg.167"/>
<keyword evidence="8 10" id="KW-1133">Transmembrane helix</keyword>
<keyword evidence="9 10" id="KW-0472">Membrane</keyword>
<keyword evidence="4 10" id="KW-0479">Metal-binding</keyword>
<dbReference type="InterPro" id="IPR008250">
    <property type="entry name" value="ATPase_P-typ_transduc_dom_A_sf"/>
</dbReference>
<dbReference type="OrthoDB" id="135399at2"/>
<feature type="transmembrane region" description="Helical" evidence="10">
    <location>
        <begin position="87"/>
        <end position="105"/>
    </location>
</feature>
<dbReference type="PROSITE" id="PS50846">
    <property type="entry name" value="HMA_2"/>
    <property type="match status" value="1"/>
</dbReference>
<dbReference type="Gene3D" id="3.40.50.1000">
    <property type="entry name" value="HAD superfamily/HAD-like"/>
    <property type="match status" value="1"/>
</dbReference>
<dbReference type="InterPro" id="IPR036163">
    <property type="entry name" value="HMA_dom_sf"/>
</dbReference>
<keyword evidence="13" id="KW-1185">Reference proteome</keyword>
<comment type="subcellular location">
    <subcellularLocation>
        <location evidence="1">Cell membrane</location>
        <topology evidence="1">Multi-pass membrane protein</topology>
    </subcellularLocation>
</comment>
<dbReference type="Pfam" id="PF00122">
    <property type="entry name" value="E1-E2_ATPase"/>
    <property type="match status" value="1"/>
</dbReference>
<dbReference type="InterPro" id="IPR001757">
    <property type="entry name" value="P_typ_ATPase"/>
</dbReference>
<evidence type="ECO:0000256" key="1">
    <source>
        <dbReference type="ARBA" id="ARBA00004651"/>
    </source>
</evidence>
<dbReference type="STRING" id="229921.ADN01_17690"/>
<feature type="transmembrane region" description="Helical" evidence="10">
    <location>
        <begin position="112"/>
        <end position="130"/>
    </location>
</feature>
<dbReference type="InterPro" id="IPR006121">
    <property type="entry name" value="HMA_dom"/>
</dbReference>
<keyword evidence="5 10" id="KW-0547">Nucleotide-binding</keyword>
<evidence type="ECO:0000256" key="8">
    <source>
        <dbReference type="ARBA" id="ARBA00022989"/>
    </source>
</evidence>
<evidence type="ECO:0000313" key="13">
    <source>
        <dbReference type="Proteomes" id="UP000050501"/>
    </source>
</evidence>
<keyword evidence="7" id="KW-1278">Translocase</keyword>
<dbReference type="InterPro" id="IPR023298">
    <property type="entry name" value="ATPase_P-typ_TM_dom_sf"/>
</dbReference>
<dbReference type="InterPro" id="IPR027256">
    <property type="entry name" value="P-typ_ATPase_IB"/>
</dbReference>
<keyword evidence="6 10" id="KW-0067">ATP-binding</keyword>
<feature type="transmembrane region" description="Helical" evidence="10">
    <location>
        <begin position="315"/>
        <end position="337"/>
    </location>
</feature>
<dbReference type="CDD" id="cd00371">
    <property type="entry name" value="HMA"/>
    <property type="match status" value="1"/>
</dbReference>
<dbReference type="GO" id="GO:0046872">
    <property type="term" value="F:metal ion binding"/>
    <property type="evidence" value="ECO:0007669"/>
    <property type="project" value="UniProtKB-KW"/>
</dbReference>
<evidence type="ECO:0000256" key="10">
    <source>
        <dbReference type="RuleBase" id="RU362081"/>
    </source>
</evidence>
<dbReference type="InterPro" id="IPR059000">
    <property type="entry name" value="ATPase_P-type_domA"/>
</dbReference>
<gene>
    <name evidence="12" type="ORF">ADN01_17690</name>
</gene>
<dbReference type="PANTHER" id="PTHR48085">
    <property type="entry name" value="CADMIUM/ZINC-TRANSPORTING ATPASE HMA2-RELATED"/>
    <property type="match status" value="1"/>
</dbReference>
<evidence type="ECO:0000256" key="9">
    <source>
        <dbReference type="ARBA" id="ARBA00023136"/>
    </source>
</evidence>
<dbReference type="Pfam" id="PF00403">
    <property type="entry name" value="HMA"/>
    <property type="match status" value="1"/>
</dbReference>
<evidence type="ECO:0000256" key="2">
    <source>
        <dbReference type="ARBA" id="ARBA00006024"/>
    </source>
</evidence>
<dbReference type="PRINTS" id="PR00119">
    <property type="entry name" value="CATATPASE"/>
</dbReference>
<dbReference type="SFLD" id="SFLDG00002">
    <property type="entry name" value="C1.7:_P-type_atpase_like"/>
    <property type="match status" value="1"/>
</dbReference>
<organism evidence="12 13">
    <name type="scientific">Levilinea saccharolytica</name>
    <dbReference type="NCBI Taxonomy" id="229921"/>
    <lineage>
        <taxon>Bacteria</taxon>
        <taxon>Bacillati</taxon>
        <taxon>Chloroflexota</taxon>
        <taxon>Anaerolineae</taxon>
        <taxon>Anaerolineales</taxon>
        <taxon>Anaerolineaceae</taxon>
        <taxon>Levilinea</taxon>
    </lineage>
</organism>
<dbReference type="Proteomes" id="UP000050501">
    <property type="component" value="Unassembled WGS sequence"/>
</dbReference>
<dbReference type="AlphaFoldDB" id="A0A0P6X0D3"/>
<dbReference type="PANTHER" id="PTHR48085:SF5">
    <property type="entry name" value="CADMIUM_ZINC-TRANSPORTING ATPASE HMA4-RELATED"/>
    <property type="match status" value="1"/>
</dbReference>
<proteinExistence type="inferred from homology"/>
<dbReference type="GO" id="GO:0005886">
    <property type="term" value="C:plasma membrane"/>
    <property type="evidence" value="ECO:0007669"/>
    <property type="project" value="UniProtKB-SubCell"/>
</dbReference>
<feature type="transmembrane region" description="Helical" evidence="10">
    <location>
        <begin position="675"/>
        <end position="696"/>
    </location>
</feature>